<protein>
    <submittedName>
        <fullName evidence="3">DUF2628 domain-containing protein</fullName>
    </submittedName>
</protein>
<feature type="transmembrane region" description="Helical" evidence="2">
    <location>
        <begin position="70"/>
        <end position="88"/>
    </location>
</feature>
<gene>
    <name evidence="3" type="ORF">RKE40_17155</name>
</gene>
<name>A0ABU3SA07_9HYPH</name>
<evidence type="ECO:0000313" key="3">
    <source>
        <dbReference type="EMBL" id="MDU0341630.1"/>
    </source>
</evidence>
<dbReference type="RefSeq" id="WP_316019443.1">
    <property type="nucleotide sequence ID" value="NZ_JAWDID010000026.1"/>
</dbReference>
<comment type="caution">
    <text evidence="3">The sequence shown here is derived from an EMBL/GenBank/DDBJ whole genome shotgun (WGS) entry which is preliminary data.</text>
</comment>
<keyword evidence="2" id="KW-0812">Transmembrane</keyword>
<dbReference type="Proteomes" id="UP001254257">
    <property type="component" value="Unassembled WGS sequence"/>
</dbReference>
<keyword evidence="2" id="KW-1133">Transmembrane helix</keyword>
<sequence>MAFYQVLIPPPGAGGLREEIEQARVLPESFTWPAFLFGGVWLLLKRLWLVFFVYALAWAGIVYLQQQFGLSFAAVSLSHLALGIFLGLEGQNLIARKLMRKGWRLVDVVEAADLSSAERRFFERALPAGEPPRPVAPTSAPPRFASGPTPVIGLFPEASGR</sequence>
<dbReference type="Pfam" id="PF10947">
    <property type="entry name" value="DUF2628"/>
    <property type="match status" value="1"/>
</dbReference>
<dbReference type="InterPro" id="IPR024399">
    <property type="entry name" value="DUF2628"/>
</dbReference>
<accession>A0ABU3SA07</accession>
<organism evidence="3 4">
    <name type="scientific">Bosea rubneri</name>
    <dbReference type="NCBI Taxonomy" id="3075434"/>
    <lineage>
        <taxon>Bacteria</taxon>
        <taxon>Pseudomonadati</taxon>
        <taxon>Pseudomonadota</taxon>
        <taxon>Alphaproteobacteria</taxon>
        <taxon>Hyphomicrobiales</taxon>
        <taxon>Boseaceae</taxon>
        <taxon>Bosea</taxon>
    </lineage>
</organism>
<keyword evidence="4" id="KW-1185">Reference proteome</keyword>
<proteinExistence type="predicted"/>
<keyword evidence="2" id="KW-0472">Membrane</keyword>
<dbReference type="EMBL" id="JAWDID010000026">
    <property type="protein sequence ID" value="MDU0341630.1"/>
    <property type="molecule type" value="Genomic_DNA"/>
</dbReference>
<evidence type="ECO:0000313" key="4">
    <source>
        <dbReference type="Proteomes" id="UP001254257"/>
    </source>
</evidence>
<evidence type="ECO:0000256" key="2">
    <source>
        <dbReference type="SAM" id="Phobius"/>
    </source>
</evidence>
<reference evidence="3 4" key="1">
    <citation type="submission" date="2023-09" db="EMBL/GenBank/DDBJ databases">
        <title>Whole genome shotgun sequencing (WGS) of Bosea sp. ZW T0_25, isolated from stored onions (Allium cepa).</title>
        <authorList>
            <person name="Stoll D.A."/>
            <person name="Huch M."/>
        </authorList>
    </citation>
    <scope>NUCLEOTIDE SEQUENCE [LARGE SCALE GENOMIC DNA]</scope>
    <source>
        <strain evidence="3 4">ZW T0_25</strain>
    </source>
</reference>
<feature type="region of interest" description="Disordered" evidence="1">
    <location>
        <begin position="127"/>
        <end position="161"/>
    </location>
</feature>
<evidence type="ECO:0000256" key="1">
    <source>
        <dbReference type="SAM" id="MobiDB-lite"/>
    </source>
</evidence>
<feature type="transmembrane region" description="Helical" evidence="2">
    <location>
        <begin position="47"/>
        <end position="64"/>
    </location>
</feature>